<dbReference type="AlphaFoldDB" id="A0A0F9EA70"/>
<organism evidence="1">
    <name type="scientific">marine sediment metagenome</name>
    <dbReference type="NCBI Taxonomy" id="412755"/>
    <lineage>
        <taxon>unclassified sequences</taxon>
        <taxon>metagenomes</taxon>
        <taxon>ecological metagenomes</taxon>
    </lineage>
</organism>
<name>A0A0F9EA70_9ZZZZ</name>
<protein>
    <submittedName>
        <fullName evidence="1">Uncharacterized protein</fullName>
    </submittedName>
</protein>
<sequence length="91" mass="10499">MYTYLTEQSVEIWLTEEEVQTLVKGEVVKGSPETAFLSPFGQRLVFVRQAGIEEINAMLRISHITRKGDFMVWITREQTGILLEHYAPPDE</sequence>
<dbReference type="EMBL" id="LAZR01037904">
    <property type="protein sequence ID" value="KKL20953.1"/>
    <property type="molecule type" value="Genomic_DNA"/>
</dbReference>
<accession>A0A0F9EA70</accession>
<evidence type="ECO:0000313" key="1">
    <source>
        <dbReference type="EMBL" id="KKL20953.1"/>
    </source>
</evidence>
<gene>
    <name evidence="1" type="ORF">LCGC14_2450290</name>
</gene>
<feature type="non-terminal residue" evidence="1">
    <location>
        <position position="91"/>
    </location>
</feature>
<comment type="caution">
    <text evidence="1">The sequence shown here is derived from an EMBL/GenBank/DDBJ whole genome shotgun (WGS) entry which is preliminary data.</text>
</comment>
<proteinExistence type="predicted"/>
<reference evidence="1" key="1">
    <citation type="journal article" date="2015" name="Nature">
        <title>Complex archaea that bridge the gap between prokaryotes and eukaryotes.</title>
        <authorList>
            <person name="Spang A."/>
            <person name="Saw J.H."/>
            <person name="Jorgensen S.L."/>
            <person name="Zaremba-Niedzwiedzka K."/>
            <person name="Martijn J."/>
            <person name="Lind A.E."/>
            <person name="van Eijk R."/>
            <person name="Schleper C."/>
            <person name="Guy L."/>
            <person name="Ettema T.J."/>
        </authorList>
    </citation>
    <scope>NUCLEOTIDE SEQUENCE</scope>
</reference>